<dbReference type="AlphaFoldDB" id="C0ZGL4"/>
<proteinExistence type="predicted"/>
<accession>C0ZGL4</accession>
<evidence type="ECO:0000313" key="3">
    <source>
        <dbReference type="Proteomes" id="UP000001877"/>
    </source>
</evidence>
<dbReference type="Proteomes" id="UP000001877">
    <property type="component" value="Chromosome"/>
</dbReference>
<dbReference type="Pfam" id="PF03413">
    <property type="entry name" value="PepSY"/>
    <property type="match status" value="1"/>
</dbReference>
<organism evidence="2 3">
    <name type="scientific">Brevibacillus brevis (strain 47 / JCM 6285 / NBRC 100599)</name>
    <dbReference type="NCBI Taxonomy" id="358681"/>
    <lineage>
        <taxon>Bacteria</taxon>
        <taxon>Bacillati</taxon>
        <taxon>Bacillota</taxon>
        <taxon>Bacilli</taxon>
        <taxon>Bacillales</taxon>
        <taxon>Paenibacillaceae</taxon>
        <taxon>Brevibacillus</taxon>
    </lineage>
</organism>
<evidence type="ECO:0000313" key="2">
    <source>
        <dbReference type="EMBL" id="BAH44923.1"/>
    </source>
</evidence>
<sequence>MIKEIKQNQWKNQPVKISVEQAEKIALAKVNGNIIKLDEDDHHSVYEVEVRSAKGQEVDLEISSTTGAVLDVDWDD</sequence>
<dbReference type="EMBL" id="AP008955">
    <property type="protein sequence ID" value="BAH44923.1"/>
    <property type="molecule type" value="Genomic_DNA"/>
</dbReference>
<dbReference type="RefSeq" id="WP_015892200.1">
    <property type="nucleotide sequence ID" value="NC_012491.1"/>
</dbReference>
<gene>
    <name evidence="2" type="ordered locus">BBR47_39460</name>
</gene>
<evidence type="ECO:0000259" key="1">
    <source>
        <dbReference type="Pfam" id="PF03413"/>
    </source>
</evidence>
<dbReference type="InterPro" id="IPR025711">
    <property type="entry name" value="PepSY"/>
</dbReference>
<keyword evidence="3" id="KW-1185">Reference proteome</keyword>
<protein>
    <recommendedName>
        <fullName evidence="1">PepSY domain-containing protein</fullName>
    </recommendedName>
</protein>
<dbReference type="Gene3D" id="3.10.450.40">
    <property type="match status" value="1"/>
</dbReference>
<feature type="domain" description="PepSY" evidence="1">
    <location>
        <begin position="16"/>
        <end position="72"/>
    </location>
</feature>
<dbReference type="eggNOG" id="COG3212">
    <property type="taxonomic scope" value="Bacteria"/>
</dbReference>
<name>C0ZGL4_BREBN</name>
<reference evidence="2 3" key="1">
    <citation type="submission" date="2005-03" db="EMBL/GenBank/DDBJ databases">
        <title>Brevibacillus brevis strain 47, complete genome.</title>
        <authorList>
            <person name="Hosoyama A."/>
            <person name="Yamada R."/>
            <person name="Hongo Y."/>
            <person name="Terui Y."/>
            <person name="Ankai A."/>
            <person name="Masuyama W."/>
            <person name="Sekiguchi M."/>
            <person name="Takeda T."/>
            <person name="Asano K."/>
            <person name="Ohji S."/>
            <person name="Ichikawa N."/>
            <person name="Narita S."/>
            <person name="Aoki N."/>
            <person name="Miura H."/>
            <person name="Matsushita S."/>
            <person name="Sekigawa T."/>
            <person name="Yamagata H."/>
            <person name="Yoshikawa H."/>
            <person name="Udaka S."/>
            <person name="Tanikawa S."/>
            <person name="Fujita N."/>
        </authorList>
    </citation>
    <scope>NUCLEOTIDE SEQUENCE [LARGE SCALE GENOMIC DNA]</scope>
    <source>
        <strain evidence="3">47 / JCM 6285 / NBRC 100599</strain>
    </source>
</reference>
<dbReference type="KEGG" id="bbe:BBR47_39460"/>
<dbReference type="HOGENOM" id="CLU_2647439_0_0_9"/>